<proteinExistence type="predicted"/>
<protein>
    <submittedName>
        <fullName evidence="10">Cation-transporting P-type ATPase</fullName>
    </submittedName>
</protein>
<dbReference type="Gene3D" id="3.40.50.1000">
    <property type="entry name" value="HAD superfamily/HAD-like"/>
    <property type="match status" value="1"/>
</dbReference>
<keyword evidence="6 8" id="KW-1133">Transmembrane helix</keyword>
<dbReference type="Pfam" id="PF00689">
    <property type="entry name" value="Cation_ATPase_C"/>
    <property type="match status" value="1"/>
</dbReference>
<keyword evidence="2 8" id="KW-0812">Transmembrane</keyword>
<dbReference type="Gene3D" id="3.40.1110.10">
    <property type="entry name" value="Calcium-transporting ATPase, cytoplasmic domain N"/>
    <property type="match status" value="1"/>
</dbReference>
<dbReference type="Pfam" id="PF00702">
    <property type="entry name" value="Hydrolase"/>
    <property type="match status" value="1"/>
</dbReference>
<dbReference type="InterPro" id="IPR001757">
    <property type="entry name" value="P_typ_ATPase"/>
</dbReference>
<evidence type="ECO:0000256" key="5">
    <source>
        <dbReference type="ARBA" id="ARBA00022967"/>
    </source>
</evidence>
<dbReference type="InterPro" id="IPR023298">
    <property type="entry name" value="ATPase_P-typ_TM_dom_sf"/>
</dbReference>
<dbReference type="SFLD" id="SFLDF00027">
    <property type="entry name" value="p-type_atpase"/>
    <property type="match status" value="1"/>
</dbReference>
<evidence type="ECO:0000256" key="2">
    <source>
        <dbReference type="ARBA" id="ARBA00022692"/>
    </source>
</evidence>
<dbReference type="InterPro" id="IPR008250">
    <property type="entry name" value="ATPase_P-typ_transduc_dom_A_sf"/>
</dbReference>
<dbReference type="InterPro" id="IPR004014">
    <property type="entry name" value="ATPase_P-typ_cation-transptr_N"/>
</dbReference>
<keyword evidence="11" id="KW-1185">Reference proteome</keyword>
<dbReference type="SUPFAM" id="SSF56784">
    <property type="entry name" value="HAD-like"/>
    <property type="match status" value="1"/>
</dbReference>
<sequence>MIAEYPYSKTIESLTEELETSQEGLSHHQVKEKLLHYGPNEIEEKRHNYFVLFMTQFKSPLVYILIIAAVLSFILHNLHEGLLILVIVFINASIGFWQELKALVSIKSLKKFTQSKTQVKRENSTYAIPSSELVPGDVVILSEGDVIPADIRLTETHGLIIDESVLTGESVPVQKDAKLILPEGTLPYELDNMALSGTTVTKGKGEGVVTATGQYSYFTSIATKAVEESPDTPLSKALTHFSKKHMFMVLFVIFITALLAFGQGREIIEIIYLVIAELVSAVPEGLPIVVTLVLTIGAMALSVKKVYVRHLPSVETLGSTTVIASDKTGTITEGKLEVEEVFSLHETFTQTISALANESVAGKGDPLDTALARWLGSEYKSIREKYPRVNLYPFDSKFRLMASSNIVQKEHKIFVKGALESLKEFALNIDDFEKLQREHNSMASNGLRVIALGVGEYNTDDIEQWQIEIVGLVGFIDLPKDGVKEAVTLAQNAGVKVMMITGDDPLTAAAIAELVGIYKQGNRVVTGKELNDMDDETLTTLLPQVSVWARVLPEHKYRIVKALQKKGEIVAVTGDGVNDVPALKAADLGIGMGSGTDAAKATAKMVLGNNNLSVIVDAIKQGRTIAGNIRKSIYFLVSTSLDEVILITGAILMALPLPLYPVQILWINLVADSALDKTFPFLKEEEDVMKKPPTKIHEHFLDKVQLLRVFYAALVISMGSLFLYIWMIEHYSKECAISTLFTCFIIATWINGLQSLKEHEPFLKNIKRSLQINPYIFYGIGIGSALQLTAIYIFPDIFHTEPLNSDSILMITLLALWVFGMIELRKWGEYWWRIHQTK</sequence>
<keyword evidence="7 8" id="KW-0472">Membrane</keyword>
<evidence type="ECO:0000313" key="10">
    <source>
        <dbReference type="EMBL" id="MDM5271641.1"/>
    </source>
</evidence>
<dbReference type="SUPFAM" id="SSF81665">
    <property type="entry name" value="Calcium ATPase, transmembrane domain M"/>
    <property type="match status" value="1"/>
</dbReference>
<feature type="transmembrane region" description="Helical" evidence="8">
    <location>
        <begin position="709"/>
        <end position="728"/>
    </location>
</feature>
<dbReference type="InterPro" id="IPR044492">
    <property type="entry name" value="P_typ_ATPase_HD_dom"/>
</dbReference>
<dbReference type="Pfam" id="PF00690">
    <property type="entry name" value="Cation_ATPase_N"/>
    <property type="match status" value="1"/>
</dbReference>
<feature type="transmembrane region" description="Helical" evidence="8">
    <location>
        <begin position="81"/>
        <end position="100"/>
    </location>
</feature>
<dbReference type="EMBL" id="JAQIBD010000002">
    <property type="protein sequence ID" value="MDM5271641.1"/>
    <property type="molecule type" value="Genomic_DNA"/>
</dbReference>
<evidence type="ECO:0000256" key="6">
    <source>
        <dbReference type="ARBA" id="ARBA00022989"/>
    </source>
</evidence>
<feature type="transmembrane region" description="Helical" evidence="8">
    <location>
        <begin position="246"/>
        <end position="264"/>
    </location>
</feature>
<dbReference type="SFLD" id="SFLDG00002">
    <property type="entry name" value="C1.7:_P-type_atpase_like"/>
    <property type="match status" value="1"/>
</dbReference>
<dbReference type="Proteomes" id="UP001169069">
    <property type="component" value="Unassembled WGS sequence"/>
</dbReference>
<keyword evidence="5" id="KW-1278">Translocase</keyword>
<evidence type="ECO:0000256" key="4">
    <source>
        <dbReference type="ARBA" id="ARBA00022840"/>
    </source>
</evidence>
<dbReference type="SUPFAM" id="SSF81653">
    <property type="entry name" value="Calcium ATPase, transduction domain A"/>
    <property type="match status" value="1"/>
</dbReference>
<evidence type="ECO:0000256" key="8">
    <source>
        <dbReference type="SAM" id="Phobius"/>
    </source>
</evidence>
<dbReference type="Gene3D" id="2.70.150.10">
    <property type="entry name" value="Calcium-transporting ATPase, cytoplasmic transduction domain A"/>
    <property type="match status" value="1"/>
</dbReference>
<dbReference type="InterPro" id="IPR036412">
    <property type="entry name" value="HAD-like_sf"/>
</dbReference>
<feature type="transmembrane region" description="Helical" evidence="8">
    <location>
        <begin position="633"/>
        <end position="655"/>
    </location>
</feature>
<dbReference type="InterPro" id="IPR018303">
    <property type="entry name" value="ATPase_P-typ_P_site"/>
</dbReference>
<feature type="transmembrane region" description="Helical" evidence="8">
    <location>
        <begin position="49"/>
        <end position="75"/>
    </location>
</feature>
<feature type="transmembrane region" description="Helical" evidence="8">
    <location>
        <begin position="270"/>
        <end position="301"/>
    </location>
</feature>
<evidence type="ECO:0000256" key="1">
    <source>
        <dbReference type="ARBA" id="ARBA00004141"/>
    </source>
</evidence>
<keyword evidence="3" id="KW-0547">Nucleotide-binding</keyword>
<dbReference type="RefSeq" id="WP_289413284.1">
    <property type="nucleotide sequence ID" value="NZ_JAQIBD010000002.1"/>
</dbReference>
<dbReference type="SMART" id="SM00831">
    <property type="entry name" value="Cation_ATPase_N"/>
    <property type="match status" value="1"/>
</dbReference>
<feature type="domain" description="Cation-transporting P-type ATPase N-terminal" evidence="9">
    <location>
        <begin position="5"/>
        <end position="77"/>
    </location>
</feature>
<organism evidence="10 11">
    <name type="scientific">Sulfurovum zhangzhouensis</name>
    <dbReference type="NCBI Taxonomy" id="3019067"/>
    <lineage>
        <taxon>Bacteria</taxon>
        <taxon>Pseudomonadati</taxon>
        <taxon>Campylobacterota</taxon>
        <taxon>Epsilonproteobacteria</taxon>
        <taxon>Campylobacterales</taxon>
        <taxon>Sulfurovaceae</taxon>
        <taxon>Sulfurovum</taxon>
    </lineage>
</organism>
<name>A0ABT7QZI2_9BACT</name>
<evidence type="ECO:0000259" key="9">
    <source>
        <dbReference type="SMART" id="SM00831"/>
    </source>
</evidence>
<dbReference type="InterPro" id="IPR059000">
    <property type="entry name" value="ATPase_P-type_domA"/>
</dbReference>
<dbReference type="Gene3D" id="1.20.1110.10">
    <property type="entry name" value="Calcium-transporting ATPase, transmembrane domain"/>
    <property type="match status" value="1"/>
</dbReference>
<gene>
    <name evidence="10" type="ORF">PGH07_05600</name>
</gene>
<dbReference type="NCBIfam" id="TIGR01494">
    <property type="entry name" value="ATPase_P-type"/>
    <property type="match status" value="2"/>
</dbReference>
<feature type="transmembrane region" description="Helical" evidence="8">
    <location>
        <begin position="807"/>
        <end position="824"/>
    </location>
</feature>
<keyword evidence="4" id="KW-0067">ATP-binding</keyword>
<dbReference type="PRINTS" id="PR00120">
    <property type="entry name" value="HATPASE"/>
</dbReference>
<evidence type="ECO:0000256" key="7">
    <source>
        <dbReference type="ARBA" id="ARBA00023136"/>
    </source>
</evidence>
<dbReference type="PROSITE" id="PS00154">
    <property type="entry name" value="ATPASE_E1_E2"/>
    <property type="match status" value="1"/>
</dbReference>
<dbReference type="InterPro" id="IPR006068">
    <property type="entry name" value="ATPase_P-typ_cation-transptr_C"/>
</dbReference>
<dbReference type="InterPro" id="IPR023214">
    <property type="entry name" value="HAD_sf"/>
</dbReference>
<evidence type="ECO:0000313" key="11">
    <source>
        <dbReference type="Proteomes" id="UP001169069"/>
    </source>
</evidence>
<reference evidence="10" key="1">
    <citation type="submission" date="2023-01" db="EMBL/GenBank/DDBJ databases">
        <title>Sulfurovum sp. zt1-1 genome assembly.</title>
        <authorList>
            <person name="Wang J."/>
        </authorList>
    </citation>
    <scope>NUCLEOTIDE SEQUENCE</scope>
    <source>
        <strain evidence="10">Zt1-1</strain>
    </source>
</reference>
<feature type="transmembrane region" description="Helical" evidence="8">
    <location>
        <begin position="775"/>
        <end position="795"/>
    </location>
</feature>
<dbReference type="PRINTS" id="PR00119">
    <property type="entry name" value="CATATPASE"/>
</dbReference>
<dbReference type="InterPro" id="IPR023299">
    <property type="entry name" value="ATPase_P-typ_cyto_dom_N"/>
</dbReference>
<comment type="subcellular location">
    <subcellularLocation>
        <location evidence="1">Membrane</location>
        <topology evidence="1">Multi-pass membrane protein</topology>
    </subcellularLocation>
</comment>
<dbReference type="PANTHER" id="PTHR42861">
    <property type="entry name" value="CALCIUM-TRANSPORTING ATPASE"/>
    <property type="match status" value="1"/>
</dbReference>
<dbReference type="Pfam" id="PF00122">
    <property type="entry name" value="E1-E2_ATPase"/>
    <property type="match status" value="1"/>
</dbReference>
<accession>A0ABT7QZI2</accession>
<comment type="caution">
    <text evidence="10">The sequence shown here is derived from an EMBL/GenBank/DDBJ whole genome shotgun (WGS) entry which is preliminary data.</text>
</comment>
<dbReference type="SFLD" id="SFLDS00003">
    <property type="entry name" value="Haloacid_Dehalogenase"/>
    <property type="match status" value="1"/>
</dbReference>
<evidence type="ECO:0000256" key="3">
    <source>
        <dbReference type="ARBA" id="ARBA00022741"/>
    </source>
</evidence>